<name>A0AAF1BM55_9TREE</name>
<dbReference type="EMBL" id="CP086717">
    <property type="protein sequence ID" value="WOO83055.1"/>
    <property type="molecule type" value="Genomic_DNA"/>
</dbReference>
<reference evidence="1" key="1">
    <citation type="submission" date="2023-10" db="EMBL/GenBank/DDBJ databases">
        <authorList>
            <person name="Noh H."/>
        </authorList>
    </citation>
    <scope>NUCLEOTIDE SEQUENCE</scope>
    <source>
        <strain evidence="1">DUCC4014</strain>
    </source>
</reference>
<protein>
    <submittedName>
        <fullName evidence="1">Uncharacterized protein</fullName>
    </submittedName>
</protein>
<dbReference type="Proteomes" id="UP000827549">
    <property type="component" value="Chromosome 4"/>
</dbReference>
<accession>A0AAF1BM55</accession>
<sequence>MLEYGARLWQATYNIRKDFWVTVSPTLRRPIYYHNVNTAIRIARSFKQHIRGDLIDEDTKKDIALALDWQTNTPCATYVNYLIAERLEVRLDRARRHYQLRLVRTRETEWHDDLNRLWLIYGIAKTVNIAAPGRTEKEVITEIFKRMDAALVRWTKTQPLRKVLRRFDPLVQVLDWIERLVDAVAEMDAEGGWVHSSALFPMQHTDLLLHGAAELHRAVKTEVTCFLRTQVAGWERGLDHLPPARRDTYRRETIADDVINVIDRGNLAAFRNHMASRLDYCLVFTPRRTPLPLPAMSEDNLADFERHLHRKRAHSHSTTSSGSYWDAKISIGSQVTSSYARSIVL</sequence>
<organism evidence="1 2">
    <name type="scientific">Vanrija pseudolonga</name>
    <dbReference type="NCBI Taxonomy" id="143232"/>
    <lineage>
        <taxon>Eukaryota</taxon>
        <taxon>Fungi</taxon>
        <taxon>Dikarya</taxon>
        <taxon>Basidiomycota</taxon>
        <taxon>Agaricomycotina</taxon>
        <taxon>Tremellomycetes</taxon>
        <taxon>Trichosporonales</taxon>
        <taxon>Trichosporonaceae</taxon>
        <taxon>Vanrija</taxon>
    </lineage>
</organism>
<evidence type="ECO:0000313" key="2">
    <source>
        <dbReference type="Proteomes" id="UP000827549"/>
    </source>
</evidence>
<dbReference type="AlphaFoldDB" id="A0AAF1BM55"/>
<dbReference type="GeneID" id="87809757"/>
<proteinExistence type="predicted"/>
<dbReference type="RefSeq" id="XP_062629087.1">
    <property type="nucleotide sequence ID" value="XM_062773103.1"/>
</dbReference>
<evidence type="ECO:0000313" key="1">
    <source>
        <dbReference type="EMBL" id="WOO83055.1"/>
    </source>
</evidence>
<gene>
    <name evidence="1" type="ORF">LOC62_04G006535</name>
</gene>
<keyword evidence="2" id="KW-1185">Reference proteome</keyword>